<reference evidence="5 6" key="1">
    <citation type="submission" date="2016-10" db="EMBL/GenBank/DDBJ databases">
        <title>Genome sequence of the ascomycete fungus Penicillium subrubescens.</title>
        <authorList>
            <person name="De Vries R.P."/>
            <person name="Peng M."/>
            <person name="Dilokpimol A."/>
            <person name="Hilden K."/>
            <person name="Makela M.R."/>
            <person name="Grigoriev I."/>
            <person name="Riley R."/>
            <person name="Granchi Z."/>
        </authorList>
    </citation>
    <scope>NUCLEOTIDE SEQUENCE [LARGE SCALE GENOMIC DNA]</scope>
    <source>
        <strain evidence="5 6">CBS 132785</strain>
    </source>
</reference>
<evidence type="ECO:0000256" key="2">
    <source>
        <dbReference type="ARBA" id="ARBA00023180"/>
    </source>
</evidence>
<dbReference type="STRING" id="1316194.A0A1Q5TCE7"/>
<dbReference type="EMBL" id="MNBE01000683">
    <property type="protein sequence ID" value="OKO97906.1"/>
    <property type="molecule type" value="Genomic_DNA"/>
</dbReference>
<evidence type="ECO:0000313" key="5">
    <source>
        <dbReference type="EMBL" id="OKO97906.1"/>
    </source>
</evidence>
<keyword evidence="6" id="KW-1185">Reference proteome</keyword>
<dbReference type="InterPro" id="IPR008373">
    <property type="entry name" value="Saposin"/>
</dbReference>
<evidence type="ECO:0000259" key="4">
    <source>
        <dbReference type="PROSITE" id="PS50015"/>
    </source>
</evidence>
<protein>
    <recommendedName>
        <fullName evidence="4">Saposin B-type domain-containing protein</fullName>
    </recommendedName>
</protein>
<keyword evidence="2" id="KW-0325">Glycoprotein</keyword>
<sequence length="109" mass="12120">MKLTLLTMLSALSVTWAIPFTSGADNVLARRDAECDFCKDVNGRMIQEIGNFRTEEKIVSTLENICSLYKRSEQSKCDNFIEKNANELIHILVEESDPSAACTLLGSCV</sequence>
<dbReference type="InterPro" id="IPR011001">
    <property type="entry name" value="Saposin-like"/>
</dbReference>
<dbReference type="GO" id="GO:0006665">
    <property type="term" value="P:sphingolipid metabolic process"/>
    <property type="evidence" value="ECO:0007669"/>
    <property type="project" value="InterPro"/>
</dbReference>
<dbReference type="Gene3D" id="1.10.225.10">
    <property type="entry name" value="Saposin-like"/>
    <property type="match status" value="1"/>
</dbReference>
<dbReference type="SUPFAM" id="SSF47862">
    <property type="entry name" value="Saposin"/>
    <property type="match status" value="1"/>
</dbReference>
<dbReference type="PRINTS" id="PR01797">
    <property type="entry name" value="SAPOSIN"/>
</dbReference>
<dbReference type="Proteomes" id="UP000186955">
    <property type="component" value="Unassembled WGS sequence"/>
</dbReference>
<evidence type="ECO:0000256" key="1">
    <source>
        <dbReference type="ARBA" id="ARBA00023157"/>
    </source>
</evidence>
<evidence type="ECO:0000256" key="3">
    <source>
        <dbReference type="SAM" id="SignalP"/>
    </source>
</evidence>
<dbReference type="PANTHER" id="PTHR11480:SF3">
    <property type="entry name" value="BCDNA.GH08312"/>
    <property type="match status" value="1"/>
</dbReference>
<gene>
    <name evidence="5" type="ORF">PENSUB_9832</name>
</gene>
<accession>A0A1Q5TCE7</accession>
<dbReference type="AlphaFoldDB" id="A0A1Q5TCE7"/>
<dbReference type="GO" id="GO:0016020">
    <property type="term" value="C:membrane"/>
    <property type="evidence" value="ECO:0007669"/>
    <property type="project" value="GOC"/>
</dbReference>
<evidence type="ECO:0000313" key="6">
    <source>
        <dbReference type="Proteomes" id="UP000186955"/>
    </source>
</evidence>
<feature type="domain" description="Saposin B-type" evidence="4">
    <location>
        <begin position="31"/>
        <end position="109"/>
    </location>
</feature>
<dbReference type="OrthoDB" id="69496at2759"/>
<dbReference type="InterPro" id="IPR008139">
    <property type="entry name" value="SaposinB_dom"/>
</dbReference>
<feature type="signal peptide" evidence="3">
    <location>
        <begin position="1"/>
        <end position="17"/>
    </location>
</feature>
<keyword evidence="1" id="KW-1015">Disulfide bond</keyword>
<dbReference type="PANTHER" id="PTHR11480">
    <property type="entry name" value="SAPOSIN-RELATED"/>
    <property type="match status" value="1"/>
</dbReference>
<dbReference type="PROSITE" id="PS50015">
    <property type="entry name" value="SAP_B"/>
    <property type="match status" value="1"/>
</dbReference>
<dbReference type="InterPro" id="IPR008138">
    <property type="entry name" value="SapB_2"/>
</dbReference>
<organism evidence="5 6">
    <name type="scientific">Penicillium subrubescens</name>
    <dbReference type="NCBI Taxonomy" id="1316194"/>
    <lineage>
        <taxon>Eukaryota</taxon>
        <taxon>Fungi</taxon>
        <taxon>Dikarya</taxon>
        <taxon>Ascomycota</taxon>
        <taxon>Pezizomycotina</taxon>
        <taxon>Eurotiomycetes</taxon>
        <taxon>Eurotiomycetidae</taxon>
        <taxon>Eurotiales</taxon>
        <taxon>Aspergillaceae</taxon>
        <taxon>Penicillium</taxon>
    </lineage>
</organism>
<keyword evidence="3" id="KW-0732">Signal</keyword>
<name>A0A1Q5TCE7_9EURO</name>
<feature type="chain" id="PRO_5013089795" description="Saposin B-type domain-containing protein" evidence="3">
    <location>
        <begin position="18"/>
        <end position="109"/>
    </location>
</feature>
<proteinExistence type="predicted"/>
<dbReference type="SMART" id="SM00741">
    <property type="entry name" value="SapB"/>
    <property type="match status" value="1"/>
</dbReference>
<comment type="caution">
    <text evidence="5">The sequence shown here is derived from an EMBL/GenBank/DDBJ whole genome shotgun (WGS) entry which is preliminary data.</text>
</comment>
<dbReference type="Pfam" id="PF03489">
    <property type="entry name" value="SapB_2"/>
    <property type="match status" value="1"/>
</dbReference>
<dbReference type="InterPro" id="IPR051428">
    <property type="entry name" value="Sphingo_Act-Surfact_Prot"/>
</dbReference>